<organism evidence="2 3">
    <name type="scientific">Pseudomonas nitroreducens</name>
    <dbReference type="NCBI Taxonomy" id="46680"/>
    <lineage>
        <taxon>Bacteria</taxon>
        <taxon>Pseudomonadati</taxon>
        <taxon>Pseudomonadota</taxon>
        <taxon>Gammaproteobacteria</taxon>
        <taxon>Pseudomonadales</taxon>
        <taxon>Pseudomonadaceae</taxon>
        <taxon>Pseudomonas</taxon>
    </lineage>
</organism>
<accession>A0A7W7P5R8</accession>
<feature type="transmembrane region" description="Helical" evidence="1">
    <location>
        <begin position="51"/>
        <end position="67"/>
    </location>
</feature>
<keyword evidence="1" id="KW-1133">Transmembrane helix</keyword>
<protein>
    <submittedName>
        <fullName evidence="2">Uncharacterized protein</fullName>
    </submittedName>
</protein>
<comment type="caution">
    <text evidence="2">The sequence shown here is derived from an EMBL/GenBank/DDBJ whole genome shotgun (WGS) entry which is preliminary data.</text>
</comment>
<name>A0A7W7P5R8_PSENT</name>
<sequence length="116" mass="13050">MSQPGEVDKELLQLWRTGRCSRDRGLPKPYLLQDMFRDLGAFLAKHVHPELVFLGILVAGLTVVFLMCEPLKLFMTFCGPAIVVVMICGLLAGFDDDSERCKCKGKYCPCCGKRRH</sequence>
<dbReference type="AlphaFoldDB" id="A0A7W7P5R8"/>
<keyword evidence="1" id="KW-0472">Membrane</keyword>
<feature type="transmembrane region" description="Helical" evidence="1">
    <location>
        <begin position="73"/>
        <end position="94"/>
    </location>
</feature>
<proteinExistence type="predicted"/>
<evidence type="ECO:0000313" key="2">
    <source>
        <dbReference type="EMBL" id="MBB4867577.1"/>
    </source>
</evidence>
<keyword evidence="1" id="KW-0812">Transmembrane</keyword>
<dbReference type="EMBL" id="JACHLI010000043">
    <property type="protein sequence ID" value="MBB4867577.1"/>
    <property type="molecule type" value="Genomic_DNA"/>
</dbReference>
<dbReference type="Proteomes" id="UP000566995">
    <property type="component" value="Unassembled WGS sequence"/>
</dbReference>
<gene>
    <name evidence="2" type="ORF">HNP46_006491</name>
</gene>
<reference evidence="2 3" key="1">
    <citation type="submission" date="2020-08" db="EMBL/GenBank/DDBJ databases">
        <title>Functional genomics of gut bacteria from endangered species of beetles.</title>
        <authorList>
            <person name="Carlos-Shanley C."/>
        </authorList>
    </citation>
    <scope>NUCLEOTIDE SEQUENCE [LARGE SCALE GENOMIC DNA]</scope>
    <source>
        <strain evidence="2 3">S00179</strain>
    </source>
</reference>
<evidence type="ECO:0000256" key="1">
    <source>
        <dbReference type="SAM" id="Phobius"/>
    </source>
</evidence>
<evidence type="ECO:0000313" key="3">
    <source>
        <dbReference type="Proteomes" id="UP000566995"/>
    </source>
</evidence>